<evidence type="ECO:0000256" key="1">
    <source>
        <dbReference type="SAM" id="MobiDB-lite"/>
    </source>
</evidence>
<dbReference type="GO" id="GO:0006355">
    <property type="term" value="P:regulation of DNA-templated transcription"/>
    <property type="evidence" value="ECO:0007669"/>
    <property type="project" value="InterPro"/>
</dbReference>
<evidence type="ECO:0000313" key="3">
    <source>
        <dbReference type="Proteomes" id="UP000314294"/>
    </source>
</evidence>
<keyword evidence="3" id="KW-1185">Reference proteome</keyword>
<sequence>MYPAMAEKNPDHSGTGVFYQAIPAVGADGRNIMKLIPVKMINGDFFNTQISRLNTIITPPKALAVNNASGPVAVGQKAASNPPPTEQIVRRQVPLMNATTYQVGSDLGYSLNKNPLQQLQQSVNLLAIVPPMAPVAKSGNPERPPVTVQSPVPHRIQCFQIPPQANVRTVPASNLLAVNKKQTFTPSAKLLCRTSKATSRGLPSKGSEPHFNLVPSVPQRPNSPIKWSIEEEDNLAVPAESIDSSVTSDILRLLSRREHTEPPRVIIRKPGPAPKPTPPSGASERLRDATERENTGKLCEVIIKSVTGSGQGTSGEKPGNPTFMWNGNQPQQQQNVRVMALQTVESPEDLQAISKSERTLKREVFRFSLERKSERSKHLIHLRVSRNRLFLPQSTPHQVLAYQVLAYPVLAYQVLAYEGLSYQVLAYPVLAYQVLAYQVLAYEGLSYQVLAYQVLAYPVLAYEGLFYQVLAYPVLAYQILAYPVLAYPVLAYPVRSTCRLSQVSSEVSLPKLLHNTYTSYRLPLNGSEPHLKLVPNVPQRPDSPIKWSVEDDGATAPSPDAIDSSVSLEILRVACVRENGEKQRDVLRNSASGSIREKGGQPGEENPSVMWNGKLFVFSKNCSPPDETGKSDAAIKSHEFDKSVAASAQQPLESIALRRKKNLGLLEPNRSYKVINLCDDDAPDDSSQRADEDTVIFVSYTPPAPEAQDSRPKTRTEEAGAGAGAASEVPEHESPDETRGAIEGGRLGQDVPVNAVEGPTRVVIPEVVTVPDDDDDDDDDGGGGGGGGGGRPAINGQQNTSTQQMEGMEVDSSSDGICFGLLEHTYNVESVMASPTSLPAPESRQLSDGALRRMFGITADVRIDLRRTDAASARSPPAEPPRSERVEAAAEHRETSSGFKDGELFTRPETERCDEPVDAKRAKVQIQQEPPQDSAPSQSLPECSHVDVPSVHISTCADVKAVSAAGYGEPIDEDFVSAEEEDFPGRRQTCTKLNVNPGRAGRKRKRPTCPCCVPGAPDPAAPRPAEEPEKPEGPTERTGKKGGRAKASSKDAKAAGSAGSAGSPTAKSKPGCKTAEDPPAAAAAVVPAAPSDELQLHEQISKLKELLQQKEAALQLMRTGRAEASPAAPPAGHAP</sequence>
<feature type="region of interest" description="Disordered" evidence="1">
    <location>
        <begin position="198"/>
        <end position="220"/>
    </location>
</feature>
<gene>
    <name evidence="2" type="ORF">EYF80_036742</name>
</gene>
<feature type="compositionally biased region" description="Low complexity" evidence="1">
    <location>
        <begin position="1078"/>
        <end position="1088"/>
    </location>
</feature>
<feature type="region of interest" description="Disordered" evidence="1">
    <location>
        <begin position="261"/>
        <end position="293"/>
    </location>
</feature>
<dbReference type="AlphaFoldDB" id="A0A4Z2GI39"/>
<dbReference type="EMBL" id="SRLO01000528">
    <property type="protein sequence ID" value="TNN53049.1"/>
    <property type="molecule type" value="Genomic_DNA"/>
</dbReference>
<protein>
    <submittedName>
        <fullName evidence="2">Uncharacterized protein</fullName>
    </submittedName>
</protein>
<feature type="region of interest" description="Disordered" evidence="1">
    <location>
        <begin position="867"/>
        <end position="946"/>
    </location>
</feature>
<feature type="region of interest" description="Disordered" evidence="1">
    <location>
        <begin position="584"/>
        <end position="609"/>
    </location>
</feature>
<feature type="compositionally biased region" description="Basic and acidic residues" evidence="1">
    <location>
        <begin position="729"/>
        <end position="740"/>
    </location>
</feature>
<feature type="compositionally biased region" description="Polar residues" evidence="1">
    <location>
        <begin position="925"/>
        <end position="941"/>
    </location>
</feature>
<comment type="caution">
    <text evidence="2">The sequence shown here is derived from an EMBL/GenBank/DDBJ whole genome shotgun (WGS) entry which is preliminary data.</text>
</comment>
<accession>A0A4Z2GI39</accession>
<feature type="compositionally biased region" description="Gly residues" evidence="1">
    <location>
        <begin position="782"/>
        <end position="791"/>
    </location>
</feature>
<feature type="region of interest" description="Disordered" evidence="1">
    <location>
        <begin position="700"/>
        <end position="812"/>
    </location>
</feature>
<proteinExistence type="predicted"/>
<dbReference type="PANTHER" id="PTHR16131:SF2">
    <property type="entry name" value="LIGAND-DEPENDENT NUCLEAR RECEPTOR-INTERACTING FACTOR 1"/>
    <property type="match status" value="1"/>
</dbReference>
<evidence type="ECO:0000313" key="2">
    <source>
        <dbReference type="EMBL" id="TNN53049.1"/>
    </source>
</evidence>
<feature type="compositionally biased region" description="Basic and acidic residues" evidence="1">
    <location>
        <begin position="284"/>
        <end position="293"/>
    </location>
</feature>
<dbReference type="OrthoDB" id="9944055at2759"/>
<feature type="compositionally biased region" description="Basic and acidic residues" evidence="1">
    <location>
        <begin position="708"/>
        <end position="718"/>
    </location>
</feature>
<feature type="compositionally biased region" description="Basic and acidic residues" evidence="1">
    <location>
        <begin position="881"/>
        <end position="921"/>
    </location>
</feature>
<feature type="compositionally biased region" description="Polar residues" evidence="1">
    <location>
        <begin position="795"/>
        <end position="812"/>
    </location>
</feature>
<feature type="compositionally biased region" description="Acidic residues" evidence="1">
    <location>
        <begin position="771"/>
        <end position="781"/>
    </location>
</feature>
<name>A0A4Z2GI39_9TELE</name>
<organism evidence="2 3">
    <name type="scientific">Liparis tanakae</name>
    <name type="common">Tanaka's snailfish</name>
    <dbReference type="NCBI Taxonomy" id="230148"/>
    <lineage>
        <taxon>Eukaryota</taxon>
        <taxon>Metazoa</taxon>
        <taxon>Chordata</taxon>
        <taxon>Craniata</taxon>
        <taxon>Vertebrata</taxon>
        <taxon>Euteleostomi</taxon>
        <taxon>Actinopterygii</taxon>
        <taxon>Neopterygii</taxon>
        <taxon>Teleostei</taxon>
        <taxon>Neoteleostei</taxon>
        <taxon>Acanthomorphata</taxon>
        <taxon>Eupercaria</taxon>
        <taxon>Perciformes</taxon>
        <taxon>Cottioidei</taxon>
        <taxon>Cottales</taxon>
        <taxon>Liparidae</taxon>
        <taxon>Liparis</taxon>
    </lineage>
</organism>
<dbReference type="GO" id="GO:0042974">
    <property type="term" value="F:nuclear retinoic acid receptor binding"/>
    <property type="evidence" value="ECO:0007669"/>
    <property type="project" value="InterPro"/>
</dbReference>
<dbReference type="InterPro" id="IPR026191">
    <property type="entry name" value="LRIF1"/>
</dbReference>
<reference evidence="2 3" key="1">
    <citation type="submission" date="2019-03" db="EMBL/GenBank/DDBJ databases">
        <title>First draft genome of Liparis tanakae, snailfish: a comprehensive survey of snailfish specific genes.</title>
        <authorList>
            <person name="Kim W."/>
            <person name="Song I."/>
            <person name="Jeong J.-H."/>
            <person name="Kim D."/>
            <person name="Kim S."/>
            <person name="Ryu S."/>
            <person name="Song J.Y."/>
            <person name="Lee S.K."/>
        </authorList>
    </citation>
    <scope>NUCLEOTIDE SEQUENCE [LARGE SCALE GENOMIC DNA]</scope>
    <source>
        <tissue evidence="2">Muscle</tissue>
    </source>
</reference>
<feature type="compositionally biased region" description="Low complexity" evidence="1">
    <location>
        <begin position="1054"/>
        <end position="1069"/>
    </location>
</feature>
<feature type="region of interest" description="Disordered" evidence="1">
    <location>
        <begin position="976"/>
        <end position="1088"/>
    </location>
</feature>
<dbReference type="PANTHER" id="PTHR16131">
    <property type="entry name" value="LIGAND-DEPENDENT NUCLEAR RECEPTOR-INTERACTING FACTOR 1"/>
    <property type="match status" value="1"/>
</dbReference>
<feature type="compositionally biased region" description="Basic and acidic residues" evidence="1">
    <location>
        <begin position="1024"/>
        <end position="1039"/>
    </location>
</feature>
<dbReference type="Proteomes" id="UP000314294">
    <property type="component" value="Unassembled WGS sequence"/>
</dbReference>